<dbReference type="Proteomes" id="UP000229952">
    <property type="component" value="Unassembled WGS sequence"/>
</dbReference>
<name>A0A2G9YXV4_9BACT</name>
<organism evidence="1 2">
    <name type="scientific">Candidatus Nealsonbacteria bacterium CG23_combo_of_CG06-09_8_20_14_all_37_18</name>
    <dbReference type="NCBI Taxonomy" id="1974720"/>
    <lineage>
        <taxon>Bacteria</taxon>
        <taxon>Candidatus Nealsoniibacteriota</taxon>
    </lineage>
</organism>
<feature type="non-terminal residue" evidence="1">
    <location>
        <position position="1"/>
    </location>
</feature>
<dbReference type="AlphaFoldDB" id="A0A2G9YXV4"/>
<protein>
    <submittedName>
        <fullName evidence="1">Uncharacterized protein</fullName>
    </submittedName>
</protein>
<comment type="caution">
    <text evidence="1">The sequence shown here is derived from an EMBL/GenBank/DDBJ whole genome shotgun (WGS) entry which is preliminary data.</text>
</comment>
<evidence type="ECO:0000313" key="1">
    <source>
        <dbReference type="EMBL" id="PIP24076.1"/>
    </source>
</evidence>
<dbReference type="EMBL" id="PCRQ01000075">
    <property type="protein sequence ID" value="PIP24076.1"/>
    <property type="molecule type" value="Genomic_DNA"/>
</dbReference>
<reference evidence="1 2" key="1">
    <citation type="submission" date="2017-09" db="EMBL/GenBank/DDBJ databases">
        <title>Depth-based differentiation of microbial function through sediment-hosted aquifers and enrichment of novel symbionts in the deep terrestrial subsurface.</title>
        <authorList>
            <person name="Probst A.J."/>
            <person name="Ladd B."/>
            <person name="Jarett J.K."/>
            <person name="Geller-Mcgrath D.E."/>
            <person name="Sieber C.M."/>
            <person name="Emerson J.B."/>
            <person name="Anantharaman K."/>
            <person name="Thomas B.C."/>
            <person name="Malmstrom R."/>
            <person name="Stieglmeier M."/>
            <person name="Klingl A."/>
            <person name="Woyke T."/>
            <person name="Ryan C.M."/>
            <person name="Banfield J.F."/>
        </authorList>
    </citation>
    <scope>NUCLEOTIDE SEQUENCE [LARGE SCALE GENOMIC DNA]</scope>
    <source>
        <strain evidence="1">CG23_combo_of_CG06-09_8_20_14_all_37_18</strain>
    </source>
</reference>
<evidence type="ECO:0000313" key="2">
    <source>
        <dbReference type="Proteomes" id="UP000229952"/>
    </source>
</evidence>
<accession>A0A2G9YXV4</accession>
<gene>
    <name evidence="1" type="ORF">COX35_02745</name>
</gene>
<proteinExistence type="predicted"/>
<sequence length="131" mass="15050">DWVIRMAPFAFVEDSWSYNHGQVPVHNLSPTNDKYYLCFKIKAIKCGDETKTATYYLPFEVRSATNYSDSTWGRGQSAQIQFVVSVDPFFIIKYFKDTNANLLFSCDKSLEMDIADSCSVTLEVENEFLPK</sequence>